<keyword evidence="2" id="KW-0227">DNA damage</keyword>
<accession>A0A1V0M2I3</accession>
<dbReference type="Pfam" id="PF00717">
    <property type="entry name" value="Peptidase_S24"/>
    <property type="match status" value="1"/>
</dbReference>
<keyword evidence="5" id="KW-0234">DNA repair</keyword>
<comment type="similarity">
    <text evidence="1 7">Belongs to the peptidase S24 family.</text>
</comment>
<dbReference type="InterPro" id="IPR006197">
    <property type="entry name" value="Peptidase_S24_LexA"/>
</dbReference>
<dbReference type="AlphaFoldDB" id="A0A1V0M2I3"/>
<dbReference type="PANTHER" id="PTHR33516:SF2">
    <property type="entry name" value="LEXA REPRESSOR-RELATED"/>
    <property type="match status" value="1"/>
</dbReference>
<dbReference type="EMBL" id="KY270852">
    <property type="protein sequence ID" value="ARD69108.1"/>
    <property type="molecule type" value="Genomic_DNA"/>
</dbReference>
<evidence type="ECO:0000256" key="5">
    <source>
        <dbReference type="ARBA" id="ARBA00023204"/>
    </source>
</evidence>
<feature type="domain" description="Peptidase S24/S26A/S26B/S26C" evidence="8">
    <location>
        <begin position="56"/>
        <end position="166"/>
    </location>
</feature>
<sequence length="179" mass="19878">MDCWSFNGRGLSPLDLYRSPGAHCLYIQYKNSSVAMSVILEHISNKPYEMAPFFSDLLSCGVMSPCAGHEDNELNLHEYVVRNRPSTFFVRAAGLSMINAGINDGAILVVDRSLTARHGSIVVALVDGEFTVKILHTYPELLLMPSNPAYKPIRVNPESLEIWGVVTFALNQFSHVHAR</sequence>
<dbReference type="InterPro" id="IPR050077">
    <property type="entry name" value="LexA_repressor"/>
</dbReference>
<dbReference type="InterPro" id="IPR039418">
    <property type="entry name" value="LexA-like"/>
</dbReference>
<dbReference type="InterPro" id="IPR015927">
    <property type="entry name" value="Peptidase_S24_S26A/B/C"/>
</dbReference>
<dbReference type="GO" id="GO:0003677">
    <property type="term" value="F:DNA binding"/>
    <property type="evidence" value="ECO:0007669"/>
    <property type="project" value="InterPro"/>
</dbReference>
<dbReference type="PRINTS" id="PR00726">
    <property type="entry name" value="LEXASERPTASE"/>
</dbReference>
<evidence type="ECO:0000256" key="6">
    <source>
        <dbReference type="ARBA" id="ARBA00023236"/>
    </source>
</evidence>
<evidence type="ECO:0000256" key="3">
    <source>
        <dbReference type="ARBA" id="ARBA00022801"/>
    </source>
</evidence>
<dbReference type="GO" id="GO:0009432">
    <property type="term" value="P:SOS response"/>
    <property type="evidence" value="ECO:0007669"/>
    <property type="project" value="UniProtKB-KW"/>
</dbReference>
<dbReference type="GO" id="GO:0006355">
    <property type="term" value="P:regulation of DNA-templated transcription"/>
    <property type="evidence" value="ECO:0007669"/>
    <property type="project" value="InterPro"/>
</dbReference>
<dbReference type="PANTHER" id="PTHR33516">
    <property type="entry name" value="LEXA REPRESSOR"/>
    <property type="match status" value="1"/>
</dbReference>
<evidence type="ECO:0000256" key="4">
    <source>
        <dbReference type="ARBA" id="ARBA00022813"/>
    </source>
</evidence>
<protein>
    <submittedName>
        <fullName evidence="9">UV protection and repair protein MucA</fullName>
    </submittedName>
</protein>
<dbReference type="Gene3D" id="2.10.109.10">
    <property type="entry name" value="Umud Fragment, subunit A"/>
    <property type="match status" value="1"/>
</dbReference>
<dbReference type="NCBIfam" id="NF007621">
    <property type="entry name" value="PRK10276.1"/>
    <property type="match status" value="1"/>
</dbReference>
<gene>
    <name evidence="9" type="primary">mucA</name>
</gene>
<keyword evidence="3 7" id="KW-0378">Hydrolase</keyword>
<reference evidence="9" key="1">
    <citation type="journal article" date="2017" name="Int. J. Antimicrob. Agents">
        <title>Sequencing and comparative genomics analysis of the IncHI2 plasmids pT5282-mphA and p112298-catA and the IncHI5 plasmid pYNKP001-dfrA.</title>
        <authorList>
            <person name="Liang Q."/>
            <person name="Yin Z."/>
            <person name="Zhao Y."/>
            <person name="Liang L."/>
            <person name="Feng J."/>
            <person name="Zhan Z."/>
            <person name="Wang H."/>
            <person name="Song Y."/>
            <person name="Tong Y."/>
            <person name="Wu W."/>
            <person name="Chen W."/>
            <person name="Wang J."/>
            <person name="Jiang L."/>
            <person name="Zhou D."/>
        </authorList>
    </citation>
    <scope>NUCLEOTIDE SEQUENCE</scope>
    <source>
        <strain evidence="9">T5282</strain>
        <plasmid evidence="9">pT5282-mphA</plasmid>
    </source>
</reference>
<organism evidence="9">
    <name type="scientific">Enterobacter cloacae</name>
    <dbReference type="NCBI Taxonomy" id="550"/>
    <lineage>
        <taxon>Bacteria</taxon>
        <taxon>Pseudomonadati</taxon>
        <taxon>Pseudomonadota</taxon>
        <taxon>Gammaproteobacteria</taxon>
        <taxon>Enterobacterales</taxon>
        <taxon>Enterobacteriaceae</taxon>
        <taxon>Enterobacter</taxon>
        <taxon>Enterobacter cloacae complex</taxon>
    </lineage>
</organism>
<geneLocation type="plasmid" evidence="9">
    <name>pT5282-mphA</name>
</geneLocation>
<evidence type="ECO:0000259" key="8">
    <source>
        <dbReference type="Pfam" id="PF00717"/>
    </source>
</evidence>
<keyword evidence="4 7" id="KW-0068">Autocatalytic cleavage</keyword>
<dbReference type="InterPro" id="IPR036286">
    <property type="entry name" value="LexA/Signal_pep-like_sf"/>
</dbReference>
<dbReference type="GO" id="GO:0016787">
    <property type="term" value="F:hydrolase activity"/>
    <property type="evidence" value="ECO:0007669"/>
    <property type="project" value="UniProtKB-KW"/>
</dbReference>
<keyword evidence="9" id="KW-0614">Plasmid</keyword>
<keyword evidence="6" id="KW-0742">SOS response</keyword>
<dbReference type="SUPFAM" id="SSF51306">
    <property type="entry name" value="LexA/Signal peptidase"/>
    <property type="match status" value="1"/>
</dbReference>
<evidence type="ECO:0000256" key="1">
    <source>
        <dbReference type="ARBA" id="ARBA00007484"/>
    </source>
</evidence>
<dbReference type="GO" id="GO:0006281">
    <property type="term" value="P:DNA repair"/>
    <property type="evidence" value="ECO:0007669"/>
    <property type="project" value="UniProtKB-KW"/>
</dbReference>
<proteinExistence type="inferred from homology"/>
<name>A0A1V0M2I3_ENTCL</name>
<evidence type="ECO:0000313" key="9">
    <source>
        <dbReference type="EMBL" id="ARD69108.1"/>
    </source>
</evidence>
<dbReference type="CDD" id="cd06529">
    <property type="entry name" value="S24_LexA-like"/>
    <property type="match status" value="1"/>
</dbReference>
<evidence type="ECO:0000256" key="7">
    <source>
        <dbReference type="RuleBase" id="RU003991"/>
    </source>
</evidence>
<evidence type="ECO:0000256" key="2">
    <source>
        <dbReference type="ARBA" id="ARBA00022763"/>
    </source>
</evidence>